<keyword evidence="1" id="KW-0805">Transcription regulation</keyword>
<dbReference type="CDD" id="cd00093">
    <property type="entry name" value="HTH_XRE"/>
    <property type="match status" value="1"/>
</dbReference>
<keyword evidence="2" id="KW-0238">DNA-binding</keyword>
<evidence type="ECO:0000313" key="5">
    <source>
        <dbReference type="EMBL" id="CUH69700.1"/>
    </source>
</evidence>
<evidence type="ECO:0000259" key="4">
    <source>
        <dbReference type="PROSITE" id="PS50943"/>
    </source>
</evidence>
<feature type="domain" description="HTH cro/C1-type" evidence="4">
    <location>
        <begin position="11"/>
        <end position="65"/>
    </location>
</feature>
<evidence type="ECO:0000256" key="3">
    <source>
        <dbReference type="ARBA" id="ARBA00023163"/>
    </source>
</evidence>
<dbReference type="Proteomes" id="UP000051887">
    <property type="component" value="Unassembled WGS sequence"/>
</dbReference>
<dbReference type="GO" id="GO:0003700">
    <property type="term" value="F:DNA-binding transcription factor activity"/>
    <property type="evidence" value="ECO:0007669"/>
    <property type="project" value="TreeGrafter"/>
</dbReference>
<dbReference type="PROSITE" id="PS50943">
    <property type="entry name" value="HTH_CROC1"/>
    <property type="match status" value="1"/>
</dbReference>
<dbReference type="GO" id="GO:0003677">
    <property type="term" value="F:DNA binding"/>
    <property type="evidence" value="ECO:0007669"/>
    <property type="project" value="UniProtKB-KW"/>
</dbReference>
<dbReference type="EMBL" id="CYSC01000035">
    <property type="protein sequence ID" value="CUH73103.1"/>
    <property type="molecule type" value="Genomic_DNA"/>
</dbReference>
<dbReference type="InterPro" id="IPR050807">
    <property type="entry name" value="TransReg_Diox_bact_type"/>
</dbReference>
<evidence type="ECO:0000256" key="1">
    <source>
        <dbReference type="ARBA" id="ARBA00023015"/>
    </source>
</evidence>
<evidence type="ECO:0000256" key="2">
    <source>
        <dbReference type="ARBA" id="ARBA00023125"/>
    </source>
</evidence>
<dbReference type="PANTHER" id="PTHR46797:SF23">
    <property type="entry name" value="HTH-TYPE TRANSCRIPTIONAL REGULATOR SUTR"/>
    <property type="match status" value="1"/>
</dbReference>
<dbReference type="InterPro" id="IPR010982">
    <property type="entry name" value="Lambda_DNA-bd_dom_sf"/>
</dbReference>
<proteinExistence type="predicted"/>
<reference evidence="5 7" key="2">
    <citation type="submission" date="2015-09" db="EMBL/GenBank/DDBJ databases">
        <authorList>
            <person name="Rodrigo-Torres L."/>
            <person name="Arahal D.R."/>
        </authorList>
    </citation>
    <scope>NUCLEOTIDE SEQUENCE [LARGE SCALE GENOMIC DNA]</scope>
    <source>
        <strain evidence="5 7">CECT 5118</strain>
    </source>
</reference>
<dbReference type="Gene3D" id="1.10.260.40">
    <property type="entry name" value="lambda repressor-like DNA-binding domains"/>
    <property type="match status" value="1"/>
</dbReference>
<dbReference type="InterPro" id="IPR001387">
    <property type="entry name" value="Cro/C1-type_HTH"/>
</dbReference>
<dbReference type="GO" id="GO:0005829">
    <property type="term" value="C:cytosol"/>
    <property type="evidence" value="ECO:0007669"/>
    <property type="project" value="TreeGrafter"/>
</dbReference>
<evidence type="ECO:0000313" key="6">
    <source>
        <dbReference type="EMBL" id="CUH73103.1"/>
    </source>
</evidence>
<gene>
    <name evidence="5" type="ORF">TL5118_03670</name>
    <name evidence="6" type="ORF">TL5120_02910</name>
</gene>
<dbReference type="SUPFAM" id="SSF47413">
    <property type="entry name" value="lambda repressor-like DNA-binding domains"/>
    <property type="match status" value="1"/>
</dbReference>
<keyword evidence="3" id="KW-0804">Transcription</keyword>
<sequence>MPQGQLTGTRIRERRIMQGMRQAELAQKAGISASYLNLIEHNRRRIGGKLLLSLAEVLGVEPSILSEGAEAAMLATLGEARAADPSTAPVEETPEAFAGRYPGWAELLTRRHRRVLELERTVETLTDRLTHDPYLAAALHEVISTVTAIRSTAGILADTPELEPEWRDRFHRNVNEDAARLAESAQALVSYLDEGAEEQGGLASPQEELEAFLKDANYHFAQLENGKRSEVETILQGADVLQSVAGRGFARSYLERYIEDGRDMPLDQVLACVREYGPDPSSVAQIFGVSLSRAMRRMAELPAADGIPAIGLVSCDASGTLIFRKAIEGFALPRFGAACPKWPLFQALSRPMVPIRQVVEQDPRGEAAFVAYAISEPATPPRFGEDPLFHAHMLIVSQAPGARRAERAVPLGVSCRICPLQDCAGRREPSILTDGF</sequence>
<dbReference type="EMBL" id="CYSB01000040">
    <property type="protein sequence ID" value="CUH69700.1"/>
    <property type="molecule type" value="Genomic_DNA"/>
</dbReference>
<organism evidence="6 8">
    <name type="scientific">Thalassovita autumnalis</name>
    <dbReference type="NCBI Taxonomy" id="2072972"/>
    <lineage>
        <taxon>Bacteria</taxon>
        <taxon>Pseudomonadati</taxon>
        <taxon>Pseudomonadota</taxon>
        <taxon>Alphaproteobacteria</taxon>
        <taxon>Rhodobacterales</taxon>
        <taxon>Roseobacteraceae</taxon>
        <taxon>Thalassovita</taxon>
    </lineage>
</organism>
<dbReference type="RefSeq" id="WP_058244258.1">
    <property type="nucleotide sequence ID" value="NZ_CYSB01000040.1"/>
</dbReference>
<evidence type="ECO:0000313" key="8">
    <source>
        <dbReference type="Proteomes" id="UP000051887"/>
    </source>
</evidence>
<dbReference type="OrthoDB" id="7790108at2"/>
<dbReference type="Pfam" id="PF01381">
    <property type="entry name" value="HTH_3"/>
    <property type="match status" value="1"/>
</dbReference>
<reference evidence="6 8" key="1">
    <citation type="submission" date="2015-09" db="EMBL/GenBank/DDBJ databases">
        <authorList>
            <consortium name="Swine Surveillance"/>
        </authorList>
    </citation>
    <scope>NUCLEOTIDE SEQUENCE [LARGE SCALE GENOMIC DNA]</scope>
    <source>
        <strain evidence="6 8">5120</strain>
    </source>
</reference>
<dbReference type="InterPro" id="IPR018653">
    <property type="entry name" value="ScfR_C"/>
</dbReference>
<evidence type="ECO:0000313" key="7">
    <source>
        <dbReference type="Proteomes" id="UP000051086"/>
    </source>
</evidence>
<dbReference type="AlphaFoldDB" id="A0A0P1FNE2"/>
<dbReference type="PANTHER" id="PTHR46797">
    <property type="entry name" value="HTH-TYPE TRANSCRIPTIONAL REGULATOR"/>
    <property type="match status" value="1"/>
</dbReference>
<dbReference type="Pfam" id="PF09856">
    <property type="entry name" value="ScfRs"/>
    <property type="match status" value="1"/>
</dbReference>
<dbReference type="SMART" id="SM00530">
    <property type="entry name" value="HTH_XRE"/>
    <property type="match status" value="1"/>
</dbReference>
<protein>
    <submittedName>
        <fullName evidence="6">Transcriptional regulator, y4mF family</fullName>
    </submittedName>
</protein>
<keyword evidence="7" id="KW-1185">Reference proteome</keyword>
<accession>A0A0P1FNE2</accession>
<name>A0A0P1FNE2_9RHOB</name>
<dbReference type="Proteomes" id="UP000051086">
    <property type="component" value="Unassembled WGS sequence"/>
</dbReference>